<proteinExistence type="predicted"/>
<organism evidence="3 4">
    <name type="scientific">Steinernema carpocapsae</name>
    <name type="common">Entomopathogenic nematode</name>
    <dbReference type="NCBI Taxonomy" id="34508"/>
    <lineage>
        <taxon>Eukaryota</taxon>
        <taxon>Metazoa</taxon>
        <taxon>Ecdysozoa</taxon>
        <taxon>Nematoda</taxon>
        <taxon>Chromadorea</taxon>
        <taxon>Rhabditida</taxon>
        <taxon>Tylenchina</taxon>
        <taxon>Panagrolaimomorpha</taxon>
        <taxon>Strongyloidoidea</taxon>
        <taxon>Steinernematidae</taxon>
        <taxon>Steinernema</taxon>
    </lineage>
</organism>
<accession>A0A4U5PBG5</accession>
<evidence type="ECO:0000259" key="2">
    <source>
        <dbReference type="Pfam" id="PF15998"/>
    </source>
</evidence>
<reference evidence="3 4" key="1">
    <citation type="journal article" date="2015" name="Genome Biol.">
        <title>Comparative genomics of Steinernema reveals deeply conserved gene regulatory networks.</title>
        <authorList>
            <person name="Dillman A.R."/>
            <person name="Macchietto M."/>
            <person name="Porter C.F."/>
            <person name="Rogers A."/>
            <person name="Williams B."/>
            <person name="Antoshechkin I."/>
            <person name="Lee M.M."/>
            <person name="Goodwin Z."/>
            <person name="Lu X."/>
            <person name="Lewis E.E."/>
            <person name="Goodrich-Blair H."/>
            <person name="Stock S.P."/>
            <person name="Adams B.J."/>
            <person name="Sternberg P.W."/>
            <person name="Mortazavi A."/>
        </authorList>
    </citation>
    <scope>NUCLEOTIDE SEQUENCE [LARGE SCALE GENOMIC DNA]</scope>
    <source>
        <strain evidence="3 4">ALL</strain>
    </source>
</reference>
<sequence>MDVFNVIPLLCLFGFVTANPYLDVHLKAHAPQFACADTDRCNISYSVVLLHSNNHHNLQSLRLQELSALRKTRDETYEEHTVVGLSRSVRRSHGKIFTGIQLYDLPENTQDFYLVDVTNTIRLGERAKILVTSEDFSLAASVHRRQESAMLQRRFVSGLGCSCVKQNCGCCEHVTIKPIHLDHNVCTNITYVSEDIGIKFSLSVDNHIYYSEELSVRNPPPVCFDVPHLRQFAALCIKFYDMQPSKTHINGCAELEAHLYHVKLARVKLGCFTIPI</sequence>
<keyword evidence="4" id="KW-1185">Reference proteome</keyword>
<dbReference type="PANTHER" id="PTHR36299">
    <property type="entry name" value="AGAP008005-PA"/>
    <property type="match status" value="1"/>
</dbReference>
<dbReference type="Proteomes" id="UP000298663">
    <property type="component" value="Unassembled WGS sequence"/>
</dbReference>
<evidence type="ECO:0000256" key="1">
    <source>
        <dbReference type="SAM" id="SignalP"/>
    </source>
</evidence>
<dbReference type="EMBL" id="AZBU02000002">
    <property type="protein sequence ID" value="TKR93501.1"/>
    <property type="molecule type" value="Genomic_DNA"/>
</dbReference>
<dbReference type="OrthoDB" id="5952164at2759"/>
<feature type="chain" id="PRO_5020297302" description="DUF4773 domain-containing protein" evidence="1">
    <location>
        <begin position="19"/>
        <end position="276"/>
    </location>
</feature>
<evidence type="ECO:0000313" key="4">
    <source>
        <dbReference type="Proteomes" id="UP000298663"/>
    </source>
</evidence>
<dbReference type="Pfam" id="PF15998">
    <property type="entry name" value="DUF4773"/>
    <property type="match status" value="1"/>
</dbReference>
<evidence type="ECO:0000313" key="3">
    <source>
        <dbReference type="EMBL" id="TKR93501.1"/>
    </source>
</evidence>
<comment type="caution">
    <text evidence="3">The sequence shown here is derived from an EMBL/GenBank/DDBJ whole genome shotgun (WGS) entry which is preliminary data.</text>
</comment>
<dbReference type="InterPro" id="IPR031941">
    <property type="entry name" value="DUF4773"/>
</dbReference>
<feature type="domain" description="DUF4773" evidence="2">
    <location>
        <begin position="161"/>
        <end position="274"/>
    </location>
</feature>
<reference evidence="3 4" key="2">
    <citation type="journal article" date="2019" name="G3 (Bethesda)">
        <title>Hybrid Assembly of the Genome of the Entomopathogenic Nematode Steinernema carpocapsae Identifies the X-Chromosome.</title>
        <authorList>
            <person name="Serra L."/>
            <person name="Macchietto M."/>
            <person name="Macias-Munoz A."/>
            <person name="McGill C.J."/>
            <person name="Rodriguez I.M."/>
            <person name="Rodriguez B."/>
            <person name="Murad R."/>
            <person name="Mortazavi A."/>
        </authorList>
    </citation>
    <scope>NUCLEOTIDE SEQUENCE [LARGE SCALE GENOMIC DNA]</scope>
    <source>
        <strain evidence="3 4">ALL</strain>
    </source>
</reference>
<gene>
    <name evidence="3" type="ORF">L596_007946</name>
</gene>
<protein>
    <recommendedName>
        <fullName evidence="2">DUF4773 domain-containing protein</fullName>
    </recommendedName>
</protein>
<keyword evidence="1" id="KW-0732">Signal</keyword>
<dbReference type="PANTHER" id="PTHR36299:SF2">
    <property type="entry name" value="DUF4773 DOMAIN-CONTAINING PROTEIN"/>
    <property type="match status" value="1"/>
</dbReference>
<dbReference type="AlphaFoldDB" id="A0A4U5PBG5"/>
<name>A0A4U5PBG5_STECR</name>
<feature type="signal peptide" evidence="1">
    <location>
        <begin position="1"/>
        <end position="18"/>
    </location>
</feature>